<dbReference type="EMBL" id="CP053540">
    <property type="protein sequence ID" value="WOB43806.1"/>
    <property type="molecule type" value="Genomic_DNA"/>
</dbReference>
<accession>A0AA96Y5H8</accession>
<gene>
    <name evidence="3" type="ORF">HNI00_12055</name>
</gene>
<feature type="domain" description="Glycosyltransferase subfamily 4-like N-terminal" evidence="2">
    <location>
        <begin position="111"/>
        <end position="206"/>
    </location>
</feature>
<dbReference type="PANTHER" id="PTHR45947:SF15">
    <property type="entry name" value="TEICHURONIC ACID BIOSYNTHESIS GLYCOSYLTRANSFERASE TUAC-RELATED"/>
    <property type="match status" value="1"/>
</dbReference>
<reference evidence="3" key="1">
    <citation type="submission" date="2020-05" db="EMBL/GenBank/DDBJ databases">
        <authorList>
            <person name="Zhu T."/>
            <person name="Keshari N."/>
            <person name="Lu X."/>
        </authorList>
    </citation>
    <scope>NUCLEOTIDE SEQUENCE</scope>
    <source>
        <strain evidence="3">NK1-22</strain>
    </source>
</reference>
<dbReference type="PANTHER" id="PTHR45947">
    <property type="entry name" value="SULFOQUINOVOSYL TRANSFERASE SQD2"/>
    <property type="match status" value="1"/>
</dbReference>
<dbReference type="InterPro" id="IPR050194">
    <property type="entry name" value="Glycosyltransferase_grp1"/>
</dbReference>
<dbReference type="InterPro" id="IPR028098">
    <property type="entry name" value="Glyco_trans_4-like_N"/>
</dbReference>
<organism evidence="3">
    <name type="scientific">Thermoleptolyngbya oregonensis NK1-22</name>
    <dbReference type="NCBI Taxonomy" id="2547457"/>
    <lineage>
        <taxon>Bacteria</taxon>
        <taxon>Bacillati</taxon>
        <taxon>Cyanobacteriota</taxon>
        <taxon>Cyanophyceae</taxon>
        <taxon>Oculatellales</taxon>
        <taxon>Oculatellaceae</taxon>
        <taxon>Thermoleptolyngbya</taxon>
    </lineage>
</organism>
<dbReference type="KEGG" id="tog:HNI00_12055"/>
<dbReference type="Pfam" id="PF13692">
    <property type="entry name" value="Glyco_trans_1_4"/>
    <property type="match status" value="1"/>
</dbReference>
<evidence type="ECO:0000313" key="3">
    <source>
        <dbReference type="EMBL" id="WOB43806.1"/>
    </source>
</evidence>
<feature type="region of interest" description="Disordered" evidence="1">
    <location>
        <begin position="410"/>
        <end position="448"/>
    </location>
</feature>
<evidence type="ECO:0000256" key="1">
    <source>
        <dbReference type="SAM" id="MobiDB-lite"/>
    </source>
</evidence>
<protein>
    <submittedName>
        <fullName evidence="3">Glycosyltransferase</fullName>
    </submittedName>
</protein>
<name>A0AA96Y5H8_9CYAN</name>
<feature type="compositionally biased region" description="Basic and acidic residues" evidence="1">
    <location>
        <begin position="411"/>
        <end position="426"/>
    </location>
</feature>
<dbReference type="RefSeq" id="WP_316786460.1">
    <property type="nucleotide sequence ID" value="NZ_CP053540.1"/>
</dbReference>
<sequence>MKIAYLMNQHPYASCTFIRREILELETQGIDVTRFSIRMPELALTDAADQQEFQKTRFILGSKFDLLLNAVRGVMSRPQRFLAALRLALKTGWKSDRGLLVNLVYLAEACGLLRGCMEMGIDHVHAHFGTNAAAVAMLCHALGGPSYSFTVHGPHEFDKPEAIALSEKIRHAAFVVAISSFTESQLFRWCDYPQWSKIHIIHCGVDDLFLSQPSVPLPQESRFVCVGRLGEQKGHLLLLEAVSQLAAEGLRFKVVLVGDGPLRAQIEQRITALNLHDYLEITGWATNAEVQQQILAAQVMVLPSFAEGLPVVLMESLALGRPVLSTYIAGIPELVEPGVCGWLVPSGSVTALAAAMRQVLQTPLADLERMGQAGAARVAQSHSASVEAARLAALFQRYVKHPGLADMADSIQERDSKKRDSKERESGAIALPGNLEKVPSQISSQISS</sequence>
<dbReference type="AlphaFoldDB" id="A0AA96Y5H8"/>
<evidence type="ECO:0000259" key="2">
    <source>
        <dbReference type="Pfam" id="PF13439"/>
    </source>
</evidence>
<dbReference type="GO" id="GO:0016757">
    <property type="term" value="F:glycosyltransferase activity"/>
    <property type="evidence" value="ECO:0007669"/>
    <property type="project" value="TreeGrafter"/>
</dbReference>
<dbReference type="Pfam" id="PF13439">
    <property type="entry name" value="Glyco_transf_4"/>
    <property type="match status" value="1"/>
</dbReference>
<dbReference type="Gene3D" id="3.40.50.2000">
    <property type="entry name" value="Glycogen Phosphorylase B"/>
    <property type="match status" value="2"/>
</dbReference>
<proteinExistence type="predicted"/>
<dbReference type="SUPFAM" id="SSF53756">
    <property type="entry name" value="UDP-Glycosyltransferase/glycogen phosphorylase"/>
    <property type="match status" value="1"/>
</dbReference>